<dbReference type="Pfam" id="PF06089">
    <property type="entry name" value="Asparaginase_II"/>
    <property type="match status" value="1"/>
</dbReference>
<gene>
    <name evidence="2" type="ORF">GU243_16795</name>
</gene>
<dbReference type="InterPro" id="IPR010349">
    <property type="entry name" value="Asparaginase_II"/>
</dbReference>
<sequence length="366" mass="37351">MPLPAMPAVQTTPPGTAATGSRSATETGTLPQHAPLVVATRGGLVESVHYGSAIATAAGGSILAAAGDPLAPFYPRSSLKPLQAVAMVRAGLNLPPDLLALTAASHSGGAKHRGGTQRILAMHGLTAGDLENSTDMPYGTNEREDWLRSGFKPTQLTQNCSGKHAAMAATCVINGWPVKGYLDPSHPLQQLVATTVTELTGEDPFARSTDGCGTPLFALTLRGMARAFGTIAAAAAASESTSDDRGATPLVAEAAVGLAMRQHPDMVAGEHRDVTELMRLLPGSVAKDGFEGVQLVGLPDGRAVAVKISDGGDRARMPATVRVLESLGVATAPLAGIGTPPVLGGGRTVGLLHAIHFLSKPVNEAL</sequence>
<name>A0A6P1NKD4_9MICC</name>
<dbReference type="EMBL" id="CP047898">
    <property type="protein sequence ID" value="QHK21095.1"/>
    <property type="molecule type" value="Genomic_DNA"/>
</dbReference>
<dbReference type="KEGG" id="psey:GU243_16795"/>
<accession>A0A6P1NKD4</accession>
<feature type="compositionally biased region" description="Polar residues" evidence="1">
    <location>
        <begin position="9"/>
        <end position="30"/>
    </location>
</feature>
<evidence type="ECO:0000256" key="1">
    <source>
        <dbReference type="SAM" id="MobiDB-lite"/>
    </source>
</evidence>
<dbReference type="Proteomes" id="UP000464186">
    <property type="component" value="Chromosome"/>
</dbReference>
<organism evidence="2 3">
    <name type="scientific">Pseudarthrobacter psychrotolerans</name>
    <dbReference type="NCBI Taxonomy" id="2697569"/>
    <lineage>
        <taxon>Bacteria</taxon>
        <taxon>Bacillati</taxon>
        <taxon>Actinomycetota</taxon>
        <taxon>Actinomycetes</taxon>
        <taxon>Micrococcales</taxon>
        <taxon>Micrococcaceae</taxon>
        <taxon>Pseudarthrobacter</taxon>
    </lineage>
</organism>
<proteinExistence type="predicted"/>
<evidence type="ECO:0000313" key="3">
    <source>
        <dbReference type="Proteomes" id="UP000464186"/>
    </source>
</evidence>
<feature type="region of interest" description="Disordered" evidence="1">
    <location>
        <begin position="1"/>
        <end position="33"/>
    </location>
</feature>
<dbReference type="AlphaFoldDB" id="A0A6P1NKD4"/>
<keyword evidence="3" id="KW-1185">Reference proteome</keyword>
<reference evidence="2 3" key="1">
    <citation type="submission" date="2020-01" db="EMBL/GenBank/DDBJ databases">
        <title>Pseudarthrobacter psychrotolerans sp. nov., isolated from antarctic soil.</title>
        <authorList>
            <person name="Shin Y."/>
            <person name="Park W."/>
        </authorList>
    </citation>
    <scope>NUCLEOTIDE SEQUENCE [LARGE SCALE GENOMIC DNA]</scope>
    <source>
        <strain evidence="2 3">YJ56</strain>
    </source>
</reference>
<protein>
    <submittedName>
        <fullName evidence="2">Asparaginase</fullName>
    </submittedName>
</protein>
<dbReference type="PANTHER" id="PTHR42110">
    <property type="entry name" value="L-ASPARAGINASE, PUTATIVE (AFU_ORTHOLOGUE AFUA_3G11890)-RELATED"/>
    <property type="match status" value="1"/>
</dbReference>
<evidence type="ECO:0000313" key="2">
    <source>
        <dbReference type="EMBL" id="QHK21095.1"/>
    </source>
</evidence>
<dbReference type="PANTHER" id="PTHR42110:SF1">
    <property type="entry name" value="L-ASPARAGINASE, PUTATIVE (AFU_ORTHOLOGUE AFUA_3G11890)-RELATED"/>
    <property type="match status" value="1"/>
</dbReference>